<sequence length="345" mass="38128">MLRIECSGSPHEIGLKHGTEAREAISRCIAFYAKLFKQNAGKEWHQVQEIAQMFEPVIKSKWPSFLEEMRGIAEGAQLPLIDIIAINVRTEVTFGLWNQAKSTSDGCTALSWKTKDAMFLAQNWDWMTDQQENLVLLTIDQRSKPTIKMVTEAGLIGKIGLNSAGVGVCLNAIRIPGLDVERIPCHLGLRLALESESAKQAIDELKGYGVASACHYLLADPEQSVGLEWSSCDVQEIQARSNKIFHTNHYIVEHPGVTDIPWLDDSSVRLAKIEELSTASEKQSLDSISRMLSDETSFPASICRAQKDASTFATLFSIAMDLSARKAVVKVGRPIAPEEVIQLGF</sequence>
<gene>
    <name evidence="2" type="ORF">AC578_9697</name>
</gene>
<organism evidence="2 3">
    <name type="scientific">Pseudocercospora eumusae</name>
    <dbReference type="NCBI Taxonomy" id="321146"/>
    <lineage>
        <taxon>Eukaryota</taxon>
        <taxon>Fungi</taxon>
        <taxon>Dikarya</taxon>
        <taxon>Ascomycota</taxon>
        <taxon>Pezizomycotina</taxon>
        <taxon>Dothideomycetes</taxon>
        <taxon>Dothideomycetidae</taxon>
        <taxon>Mycosphaerellales</taxon>
        <taxon>Mycosphaerellaceae</taxon>
        <taxon>Pseudocercospora</taxon>
    </lineage>
</organism>
<dbReference type="Gene3D" id="1.10.10.2120">
    <property type="match status" value="1"/>
</dbReference>
<dbReference type="STRING" id="321146.A0A139HQM4"/>
<dbReference type="PANTHER" id="PTHR34180:SF1">
    <property type="entry name" value="BETA-ALANYL-DOPAMINE_CARCININE HYDROLASE"/>
    <property type="match status" value="1"/>
</dbReference>
<keyword evidence="3" id="KW-1185">Reference proteome</keyword>
<proteinExistence type="predicted"/>
<evidence type="ECO:0000313" key="3">
    <source>
        <dbReference type="Proteomes" id="UP000070133"/>
    </source>
</evidence>
<dbReference type="Proteomes" id="UP000070133">
    <property type="component" value="Unassembled WGS sequence"/>
</dbReference>
<reference evidence="2 3" key="1">
    <citation type="submission" date="2015-07" db="EMBL/GenBank/DDBJ databases">
        <title>Comparative genomics of the Sigatoka disease complex on banana suggests a link between parallel evolutionary changes in Pseudocercospora fijiensis and Pseudocercospora eumusae and increased virulence on the banana host.</title>
        <authorList>
            <person name="Chang T.-C."/>
            <person name="Salvucci A."/>
            <person name="Crous P.W."/>
            <person name="Stergiopoulos I."/>
        </authorList>
    </citation>
    <scope>NUCLEOTIDE SEQUENCE [LARGE SCALE GENOMIC DNA]</scope>
    <source>
        <strain evidence="2 3">CBS 114824</strain>
    </source>
</reference>
<dbReference type="InterPro" id="IPR047801">
    <property type="entry name" value="Peptidase_C45"/>
</dbReference>
<evidence type="ECO:0000259" key="1">
    <source>
        <dbReference type="Pfam" id="PF03417"/>
    </source>
</evidence>
<protein>
    <recommendedName>
        <fullName evidence="1">Peptidase C45 hydrolase domain-containing protein</fullName>
    </recommendedName>
</protein>
<accession>A0A139HQM4</accession>
<comment type="caution">
    <text evidence="2">The sequence shown here is derived from an EMBL/GenBank/DDBJ whole genome shotgun (WGS) entry which is preliminary data.</text>
</comment>
<feature type="domain" description="Peptidase C45 hydrolase" evidence="1">
    <location>
        <begin position="112"/>
        <end position="334"/>
    </location>
</feature>
<dbReference type="InterPro" id="IPR047794">
    <property type="entry name" value="C45_proenzyme-like"/>
</dbReference>
<dbReference type="Gene3D" id="3.60.60.10">
    <property type="entry name" value="Penicillin V Acylase, Chain A"/>
    <property type="match status" value="1"/>
</dbReference>
<name>A0A139HQM4_9PEZI</name>
<dbReference type="Pfam" id="PF03417">
    <property type="entry name" value="AAT"/>
    <property type="match status" value="1"/>
</dbReference>
<dbReference type="EMBL" id="LFZN01000018">
    <property type="protein sequence ID" value="KXT04736.1"/>
    <property type="molecule type" value="Genomic_DNA"/>
</dbReference>
<dbReference type="NCBIfam" id="NF040521">
    <property type="entry name" value="C45_proenzyme"/>
    <property type="match status" value="1"/>
</dbReference>
<dbReference type="AlphaFoldDB" id="A0A139HQM4"/>
<dbReference type="OrthoDB" id="189997at2759"/>
<dbReference type="PANTHER" id="PTHR34180">
    <property type="entry name" value="PEPTIDASE C45"/>
    <property type="match status" value="1"/>
</dbReference>
<dbReference type="InterPro" id="IPR005079">
    <property type="entry name" value="Peptidase_C45_hydrolase"/>
</dbReference>
<evidence type="ECO:0000313" key="2">
    <source>
        <dbReference type="EMBL" id="KXT04736.1"/>
    </source>
</evidence>